<dbReference type="EMBL" id="QHBU01000130">
    <property type="protein sequence ID" value="PZR80964.1"/>
    <property type="molecule type" value="Genomic_DNA"/>
</dbReference>
<dbReference type="PROSITE" id="PS00889">
    <property type="entry name" value="CNMP_BINDING_2"/>
    <property type="match status" value="1"/>
</dbReference>
<dbReference type="Gene3D" id="2.60.120.10">
    <property type="entry name" value="Jelly Rolls"/>
    <property type="match status" value="1"/>
</dbReference>
<dbReference type="CDD" id="cd00038">
    <property type="entry name" value="CAP_ED"/>
    <property type="match status" value="1"/>
</dbReference>
<dbReference type="InterPro" id="IPR014710">
    <property type="entry name" value="RmlC-like_jellyroll"/>
</dbReference>
<gene>
    <name evidence="2" type="ORF">DLM65_07185</name>
</gene>
<feature type="domain" description="Cyclic nucleotide-binding" evidence="1">
    <location>
        <begin position="297"/>
        <end position="363"/>
    </location>
</feature>
<evidence type="ECO:0000313" key="2">
    <source>
        <dbReference type="EMBL" id="PZR80964.1"/>
    </source>
</evidence>
<dbReference type="InterPro" id="IPR018488">
    <property type="entry name" value="cNMP-bd_CS"/>
</dbReference>
<evidence type="ECO:0000259" key="1">
    <source>
        <dbReference type="PROSITE" id="PS50042"/>
    </source>
</evidence>
<reference evidence="2 3" key="1">
    <citation type="journal article" date="2017" name="Nature">
        <title>Atmospheric trace gases support primary production in Antarctic desert surface soil.</title>
        <authorList>
            <person name="Ji M."/>
            <person name="Greening C."/>
            <person name="Vanwonterghem I."/>
            <person name="Carere C.R."/>
            <person name="Bay S.K."/>
            <person name="Steen J.A."/>
            <person name="Montgomery K."/>
            <person name="Lines T."/>
            <person name="Beardall J."/>
            <person name="van Dorst J."/>
            <person name="Snape I."/>
            <person name="Stott M.B."/>
            <person name="Hugenholtz P."/>
            <person name="Ferrari B.C."/>
        </authorList>
    </citation>
    <scope>NUCLEOTIDE SEQUENCE [LARGE SCALE GENOMIC DNA]</scope>
    <source>
        <strain evidence="2">RRmetagenome_bin12</strain>
    </source>
</reference>
<protein>
    <recommendedName>
        <fullName evidence="1">Cyclic nucleotide-binding domain-containing protein</fullName>
    </recommendedName>
</protein>
<comment type="caution">
    <text evidence="2">The sequence shown here is derived from an EMBL/GenBank/DDBJ whole genome shotgun (WGS) entry which is preliminary data.</text>
</comment>
<name>A0A2W6ABR8_9BACT</name>
<organism evidence="2 3">
    <name type="scientific">Candidatus Aeolococcus gillhamiae</name>
    <dbReference type="NCBI Taxonomy" id="3127015"/>
    <lineage>
        <taxon>Bacteria</taxon>
        <taxon>Bacillati</taxon>
        <taxon>Candidatus Dormiibacterota</taxon>
        <taxon>Candidatus Dormibacteria</taxon>
        <taxon>Candidatus Aeolococcales</taxon>
        <taxon>Candidatus Aeolococcaceae</taxon>
        <taxon>Candidatus Aeolococcus</taxon>
    </lineage>
</organism>
<dbReference type="PROSITE" id="PS50042">
    <property type="entry name" value="CNMP_BINDING_3"/>
    <property type="match status" value="1"/>
</dbReference>
<accession>A0A2W6ABR8</accession>
<dbReference type="Proteomes" id="UP000248724">
    <property type="component" value="Unassembled WGS sequence"/>
</dbReference>
<dbReference type="Pfam" id="PF00027">
    <property type="entry name" value="cNMP_binding"/>
    <property type="match status" value="1"/>
</dbReference>
<dbReference type="AlphaFoldDB" id="A0A2W6ABR8"/>
<dbReference type="SUPFAM" id="SSF51206">
    <property type="entry name" value="cAMP-binding domain-like"/>
    <property type="match status" value="1"/>
</dbReference>
<evidence type="ECO:0000313" key="3">
    <source>
        <dbReference type="Proteomes" id="UP000248724"/>
    </source>
</evidence>
<sequence>MRLWPWGDCRGGRKIGNGVSTTVGRWGAPLQQSRRHPRRRRCPWTIMAAGRYLTMKIESSVTSISWIPSEAVRGMTRMPFDMGVAHYDEPPPDQVDDLEALREADRFRFANRLSAWIEVDDGRITGHGYSGGGHIGSTTMRLAGRVATFAAVAFPDRQHAPVVSEGWVKFVQTYGGRTGVPAPRRVKYPPFVQISAPLVWTTLSLTLYADGSSVHEVTGASPFPRHWIYDRDGKLVLKSGLVDFKDWYQRAFGSHTPWGDEDSPALVSEVETALERELSGHIMRGGTKPRISKVAQGGTLLEQGDEGSDVFLVLDGVVAVEVGGKPLGQLGPGAVLGERALIEGGRRTATVRAVTACKVATISGADLDPRMLTELAATHRREESPG</sequence>
<proteinExistence type="predicted"/>
<dbReference type="SMART" id="SM00100">
    <property type="entry name" value="cNMP"/>
    <property type="match status" value="1"/>
</dbReference>
<dbReference type="InterPro" id="IPR000595">
    <property type="entry name" value="cNMP-bd_dom"/>
</dbReference>
<dbReference type="InterPro" id="IPR018490">
    <property type="entry name" value="cNMP-bd_dom_sf"/>
</dbReference>